<gene>
    <name evidence="1" type="ORF">Vretimale_17326</name>
</gene>
<reference evidence="1" key="1">
    <citation type="journal article" date="2021" name="Proc. Natl. Acad. Sci. U.S.A.">
        <title>Three genomes in the algal genus Volvox reveal the fate of a haploid sex-determining region after a transition to homothallism.</title>
        <authorList>
            <person name="Yamamoto K."/>
            <person name="Hamaji T."/>
            <person name="Kawai-Toyooka H."/>
            <person name="Matsuzaki R."/>
            <person name="Takahashi F."/>
            <person name="Nishimura Y."/>
            <person name="Kawachi M."/>
            <person name="Noguchi H."/>
            <person name="Minakuchi Y."/>
            <person name="Umen J.G."/>
            <person name="Toyoda A."/>
            <person name="Nozaki H."/>
        </authorList>
    </citation>
    <scope>NUCLEOTIDE SEQUENCE</scope>
    <source>
        <strain evidence="1">NIES-3785</strain>
    </source>
</reference>
<dbReference type="EMBL" id="BNCQ01000056">
    <property type="protein sequence ID" value="GIM14382.1"/>
    <property type="molecule type" value="Genomic_DNA"/>
</dbReference>
<dbReference type="AlphaFoldDB" id="A0A8J4GVK1"/>
<feature type="non-terminal residue" evidence="1">
    <location>
        <position position="1"/>
    </location>
</feature>
<proteinExistence type="predicted"/>
<dbReference type="Proteomes" id="UP000722791">
    <property type="component" value="Unassembled WGS sequence"/>
</dbReference>
<evidence type="ECO:0000313" key="2">
    <source>
        <dbReference type="Proteomes" id="UP000722791"/>
    </source>
</evidence>
<accession>A0A8J4GVK1</accession>
<feature type="non-terminal residue" evidence="1">
    <location>
        <position position="145"/>
    </location>
</feature>
<organism evidence="1 2">
    <name type="scientific">Volvox reticuliferus</name>
    <dbReference type="NCBI Taxonomy" id="1737510"/>
    <lineage>
        <taxon>Eukaryota</taxon>
        <taxon>Viridiplantae</taxon>
        <taxon>Chlorophyta</taxon>
        <taxon>core chlorophytes</taxon>
        <taxon>Chlorophyceae</taxon>
        <taxon>CS clade</taxon>
        <taxon>Chlamydomonadales</taxon>
        <taxon>Volvocaceae</taxon>
        <taxon>Volvox</taxon>
    </lineage>
</organism>
<evidence type="ECO:0000313" key="1">
    <source>
        <dbReference type="EMBL" id="GIM14382.1"/>
    </source>
</evidence>
<sequence>RRELQIQLSEVRKRLDESDACARLAVQERDQARRRTDDLTAQLKHAARFAAALEDTMSALPDLPSLAAADDTELLPDVGTWGTITATTDPAFPPPVGVTSNEHRNIAASADAGDNVNGSSGDVDEKEIDYAMVSSAGQQVMYTPL</sequence>
<name>A0A8J4GVK1_9CHLO</name>
<comment type="caution">
    <text evidence="1">The sequence shown here is derived from an EMBL/GenBank/DDBJ whole genome shotgun (WGS) entry which is preliminary data.</text>
</comment>
<protein>
    <submittedName>
        <fullName evidence="1">Uncharacterized protein</fullName>
    </submittedName>
</protein>